<sequence length="106" mass="12119">MTREDPVETLLRLLRGFARLRAGVIDILEASGQERFKIHISSLIRAKREEPTSYVVEDLLHELSAPTYSERLERLGISIVEDKGEVYVEAPTSLLLKLRRELETGE</sequence>
<dbReference type="KEGG" id="acj:ACAM_0958"/>
<evidence type="ECO:0000313" key="1">
    <source>
        <dbReference type="EMBL" id="BAN90427.1"/>
    </source>
</evidence>
<accession>U3TA68</accession>
<dbReference type="OrthoDB" id="378321at2157"/>
<evidence type="ECO:0000313" key="2">
    <source>
        <dbReference type="Proteomes" id="UP000016887"/>
    </source>
</evidence>
<dbReference type="EMBL" id="AP012489">
    <property type="protein sequence ID" value="BAN90427.1"/>
    <property type="molecule type" value="Genomic_DNA"/>
</dbReference>
<dbReference type="GeneID" id="17111121"/>
<proteinExistence type="predicted"/>
<gene>
    <name evidence="1" type="ORF">ACAM_0958</name>
</gene>
<organism evidence="1 2">
    <name type="scientific">Aeropyrum camini SY1 = JCM 12091</name>
    <dbReference type="NCBI Taxonomy" id="1198449"/>
    <lineage>
        <taxon>Archaea</taxon>
        <taxon>Thermoproteota</taxon>
        <taxon>Thermoprotei</taxon>
        <taxon>Desulfurococcales</taxon>
        <taxon>Desulfurococcaceae</taxon>
        <taxon>Aeropyrum</taxon>
    </lineage>
</organism>
<dbReference type="eggNOG" id="arCOG15016">
    <property type="taxonomic scope" value="Archaea"/>
</dbReference>
<dbReference type="STRING" id="1198449.ACAM_0958"/>
<reference evidence="1 2" key="1">
    <citation type="journal article" date="2013" name="Appl. Environ. Microbiol.">
        <title>Variation of the Virus-Related Elements within Syntenic Genomes of the Hyperthermophilic Archaeon Aeropyrum.</title>
        <authorList>
            <person name="Daifuku T."/>
            <person name="Yoshida T."/>
            <person name="Kitamura T."/>
            <person name="Kawaichi S."/>
            <person name="Inoue T."/>
            <person name="Nomura K."/>
            <person name="Yoshida Y."/>
            <person name="Kuno S."/>
            <person name="Sako Y."/>
        </authorList>
    </citation>
    <scope>NUCLEOTIDE SEQUENCE [LARGE SCALE GENOMIC DNA]</scope>
    <source>
        <strain evidence="1 2">SY1</strain>
    </source>
</reference>
<dbReference type="Proteomes" id="UP000016887">
    <property type="component" value="Chromosome"/>
</dbReference>
<dbReference type="AlphaFoldDB" id="U3TA68"/>
<dbReference type="RefSeq" id="WP_022541700.1">
    <property type="nucleotide sequence ID" value="NC_022521.1"/>
</dbReference>
<protein>
    <submittedName>
        <fullName evidence="1">Uncharacterized protein</fullName>
    </submittedName>
</protein>
<keyword evidence="2" id="KW-1185">Reference proteome</keyword>
<name>U3TA68_9CREN</name>